<dbReference type="InterPro" id="IPR050377">
    <property type="entry name" value="Radical_SAM_PqqE_MftC-like"/>
</dbReference>
<dbReference type="InterPro" id="IPR058240">
    <property type="entry name" value="rSAM_sf"/>
</dbReference>
<reference evidence="7" key="1">
    <citation type="submission" date="2020-04" db="EMBL/GenBank/DDBJ databases">
        <title>Deep metagenomics examines the oral microbiome during advanced dental caries in children, revealing novel taxa and co-occurrences with host molecules.</title>
        <authorList>
            <person name="Baker J.L."/>
            <person name="Morton J.T."/>
            <person name="Dinis M."/>
            <person name="Alvarez R."/>
            <person name="Tran N.C."/>
            <person name="Knight R."/>
            <person name="Edlund A."/>
        </authorList>
    </citation>
    <scope>NUCLEOTIDE SEQUENCE</scope>
    <source>
        <strain evidence="7">JCVI_23_bin.11</strain>
    </source>
</reference>
<organism evidence="7 8">
    <name type="scientific">Parvimonas micra</name>
    <dbReference type="NCBI Taxonomy" id="33033"/>
    <lineage>
        <taxon>Bacteria</taxon>
        <taxon>Bacillati</taxon>
        <taxon>Bacillota</taxon>
        <taxon>Tissierellia</taxon>
        <taxon>Tissierellales</taxon>
        <taxon>Peptoniphilaceae</taxon>
        <taxon>Parvimonas</taxon>
    </lineage>
</organism>
<evidence type="ECO:0000259" key="6">
    <source>
        <dbReference type="PROSITE" id="PS51918"/>
    </source>
</evidence>
<evidence type="ECO:0000256" key="1">
    <source>
        <dbReference type="ARBA" id="ARBA00001966"/>
    </source>
</evidence>
<dbReference type="GO" id="GO:0046872">
    <property type="term" value="F:metal ion binding"/>
    <property type="evidence" value="ECO:0007669"/>
    <property type="project" value="UniProtKB-KW"/>
</dbReference>
<dbReference type="Proteomes" id="UP000758611">
    <property type="component" value="Unassembled WGS sequence"/>
</dbReference>
<proteinExistence type="predicted"/>
<dbReference type="SFLD" id="SFLDG01384">
    <property type="entry name" value="thioether_bond_formation_requi"/>
    <property type="match status" value="1"/>
</dbReference>
<dbReference type="Pfam" id="PF04055">
    <property type="entry name" value="Radical_SAM"/>
    <property type="match status" value="1"/>
</dbReference>
<dbReference type="SMART" id="SM00729">
    <property type="entry name" value="Elp3"/>
    <property type="match status" value="1"/>
</dbReference>
<evidence type="ECO:0000313" key="7">
    <source>
        <dbReference type="EMBL" id="MBF1307274.1"/>
    </source>
</evidence>
<dbReference type="InterPro" id="IPR023867">
    <property type="entry name" value="Sulphatase_maturase_rSAM"/>
</dbReference>
<dbReference type="PROSITE" id="PS51918">
    <property type="entry name" value="RADICAL_SAM"/>
    <property type="match status" value="1"/>
</dbReference>
<dbReference type="SFLD" id="SFLDG01067">
    <property type="entry name" value="SPASM/twitch_domain_containing"/>
    <property type="match status" value="1"/>
</dbReference>
<dbReference type="Gene3D" id="3.20.20.70">
    <property type="entry name" value="Aldolase class I"/>
    <property type="match status" value="1"/>
</dbReference>
<comment type="cofactor">
    <cofactor evidence="1">
        <name>[4Fe-4S] cluster</name>
        <dbReference type="ChEBI" id="CHEBI:49883"/>
    </cofactor>
</comment>
<dbReference type="AlphaFoldDB" id="A0A930E023"/>
<name>A0A930E023_9FIRM</name>
<dbReference type="NCBIfam" id="TIGR04085">
    <property type="entry name" value="rSAM_more_4Fe4S"/>
    <property type="match status" value="1"/>
</dbReference>
<protein>
    <submittedName>
        <fullName evidence="7">Radical SAM protein</fullName>
    </submittedName>
</protein>
<dbReference type="InterPro" id="IPR007197">
    <property type="entry name" value="rSAM"/>
</dbReference>
<evidence type="ECO:0000313" key="8">
    <source>
        <dbReference type="Proteomes" id="UP000758611"/>
    </source>
</evidence>
<feature type="domain" description="Radical SAM core" evidence="6">
    <location>
        <begin position="93"/>
        <end position="307"/>
    </location>
</feature>
<dbReference type="SFLD" id="SFLDG01386">
    <property type="entry name" value="main_SPASM_domain-containing"/>
    <property type="match status" value="1"/>
</dbReference>
<dbReference type="GO" id="GO:0051536">
    <property type="term" value="F:iron-sulfur cluster binding"/>
    <property type="evidence" value="ECO:0007669"/>
    <property type="project" value="UniProtKB-KW"/>
</dbReference>
<dbReference type="InterPro" id="IPR013785">
    <property type="entry name" value="Aldolase_TIM"/>
</dbReference>
<dbReference type="Pfam" id="PF13186">
    <property type="entry name" value="SPASM"/>
    <property type="match status" value="1"/>
</dbReference>
<dbReference type="RefSeq" id="WP_278478057.1">
    <property type="nucleotide sequence ID" value="NZ_CAUUFC010000001.1"/>
</dbReference>
<evidence type="ECO:0000256" key="5">
    <source>
        <dbReference type="ARBA" id="ARBA00023014"/>
    </source>
</evidence>
<dbReference type="SFLD" id="SFLDS00029">
    <property type="entry name" value="Radical_SAM"/>
    <property type="match status" value="1"/>
</dbReference>
<sequence length="463" mass="53785">MDCLKYDYRYFVREQKLLVIFPEKPFWFVGDLSILEIVKYFSGEIDLETLKYVLENKFDYSVDEEKEVVSYVEKLFESANLFSKNVDIDENVCEIFPNAVINVTRNCNLSCKHCYANAGNECFDNELNFEEMQKVIDTIVDLYNKHSYDKRVLLSGGEPFLRKDILDIIEYIHSRNAIPAINTNGLLISRKHLETLKRCECELLVSLDGATKETHEYIRGQFTYQATLESIKMLTDYGVNTKISMTVHKDNICELESFLDIAKRYRVNGVAINPLNVFCRAEENGLKRVKISELYNKLRLLSKKSEANFYYVSRTDYANLGAVLLMNIKFHYCGVGSASLVIDYNGDIYPCYNTMCEGFKLGNIKENDIFEIWKNSKILKKLRKLNVNEFSNDCKICEVKYYCGGGCRGEALYQNKKINSKCPYCSDIKKSILDLMFELGNGDNKLFQNRIKFFEFAKTLYKH</sequence>
<dbReference type="GO" id="GO:0016491">
    <property type="term" value="F:oxidoreductase activity"/>
    <property type="evidence" value="ECO:0007669"/>
    <property type="project" value="InterPro"/>
</dbReference>
<comment type="caution">
    <text evidence="7">The sequence shown here is derived from an EMBL/GenBank/DDBJ whole genome shotgun (WGS) entry which is preliminary data.</text>
</comment>
<dbReference type="CDD" id="cd01335">
    <property type="entry name" value="Radical_SAM"/>
    <property type="match status" value="1"/>
</dbReference>
<keyword evidence="2" id="KW-0949">S-adenosyl-L-methionine</keyword>
<dbReference type="InterPro" id="IPR023885">
    <property type="entry name" value="4Fe4S-binding_SPASM_dom"/>
</dbReference>
<evidence type="ECO:0000256" key="4">
    <source>
        <dbReference type="ARBA" id="ARBA00023004"/>
    </source>
</evidence>
<keyword evidence="5" id="KW-0411">Iron-sulfur</keyword>
<dbReference type="InterPro" id="IPR006638">
    <property type="entry name" value="Elp3/MiaA/NifB-like_rSAM"/>
</dbReference>
<keyword evidence="4" id="KW-0408">Iron</keyword>
<evidence type="ECO:0000256" key="3">
    <source>
        <dbReference type="ARBA" id="ARBA00022723"/>
    </source>
</evidence>
<keyword evidence="3" id="KW-0479">Metal-binding</keyword>
<accession>A0A930E023</accession>
<dbReference type="SUPFAM" id="SSF102114">
    <property type="entry name" value="Radical SAM enzymes"/>
    <property type="match status" value="1"/>
</dbReference>
<dbReference type="PANTHER" id="PTHR11228:SF7">
    <property type="entry name" value="PQQA PEPTIDE CYCLASE"/>
    <property type="match status" value="1"/>
</dbReference>
<evidence type="ECO:0000256" key="2">
    <source>
        <dbReference type="ARBA" id="ARBA00022691"/>
    </source>
</evidence>
<dbReference type="EMBL" id="JABZRE010000021">
    <property type="protein sequence ID" value="MBF1307274.1"/>
    <property type="molecule type" value="Genomic_DNA"/>
</dbReference>
<gene>
    <name evidence="7" type="ORF">HXM94_05810</name>
</gene>
<dbReference type="PANTHER" id="PTHR11228">
    <property type="entry name" value="RADICAL SAM DOMAIN PROTEIN"/>
    <property type="match status" value="1"/>
</dbReference>